<dbReference type="Proteomes" id="UP001627408">
    <property type="component" value="Unassembled WGS sequence"/>
</dbReference>
<evidence type="ECO:0000313" key="1">
    <source>
        <dbReference type="EMBL" id="MFL4469919.1"/>
    </source>
</evidence>
<dbReference type="RefSeq" id="WP_407591813.1">
    <property type="nucleotide sequence ID" value="NZ_JBHDIY010000002.1"/>
</dbReference>
<protein>
    <submittedName>
        <fullName evidence="1">YdeI family protein</fullName>
    </submittedName>
</protein>
<organism evidence="1 2">
    <name type="scientific">Tateyamaria armeniaca</name>
    <dbReference type="NCBI Taxonomy" id="2518930"/>
    <lineage>
        <taxon>Bacteria</taxon>
        <taxon>Pseudomonadati</taxon>
        <taxon>Pseudomonadota</taxon>
        <taxon>Alphaproteobacteria</taxon>
        <taxon>Rhodobacterales</taxon>
        <taxon>Roseobacteraceae</taxon>
        <taxon>Tateyamaria</taxon>
    </lineage>
</organism>
<evidence type="ECO:0000313" key="2">
    <source>
        <dbReference type="Proteomes" id="UP001627408"/>
    </source>
</evidence>
<accession>A0ABW8UT38</accession>
<dbReference type="Pfam" id="PF13376">
    <property type="entry name" value="OmdA"/>
    <property type="match status" value="1"/>
</dbReference>
<reference evidence="1 2" key="1">
    <citation type="submission" date="2024-08" db="EMBL/GenBank/DDBJ databases">
        <title>Tateyamaria sp. nov., isolated from marine algae.</title>
        <authorList>
            <person name="Choi B.J."/>
            <person name="Kim J.M."/>
            <person name="Lee J.K."/>
            <person name="Choi D.G."/>
            <person name="Bayburt H."/>
            <person name="Baek J.H."/>
            <person name="Han D.M."/>
            <person name="Jeon C.O."/>
        </authorList>
    </citation>
    <scope>NUCLEOTIDE SEQUENCE [LARGE SCALE GENOMIC DNA]</scope>
    <source>
        <strain evidence="1 2">KMU-156</strain>
    </source>
</reference>
<keyword evidence="2" id="KW-1185">Reference proteome</keyword>
<gene>
    <name evidence="1" type="ORF">ACERZ8_08600</name>
</gene>
<dbReference type="EMBL" id="JBHDIY010000002">
    <property type="protein sequence ID" value="MFL4469919.1"/>
    <property type="molecule type" value="Genomic_DNA"/>
</dbReference>
<comment type="caution">
    <text evidence="1">The sequence shown here is derived from an EMBL/GenBank/DDBJ whole genome shotgun (WGS) entry which is preliminary data.</text>
</comment>
<proteinExistence type="predicted"/>
<sequence length="150" mass="16445">MSEDWLTFEGRIEPMEWGKNTYTVLRIPDDIMAALPDDTRRIEGEFGDHPVNLALTKAPVIEGVFVYTGKAFLKESGLAPGETFDARIRAADPDLVELPDDVAAALRAAGRSSDWAALSPGNQRGRLHLVTSAKRADTRARRIATLIAEL</sequence>
<name>A0ABW8UT38_9RHOB</name>